<feature type="compositionally biased region" description="Acidic residues" evidence="1">
    <location>
        <begin position="23"/>
        <end position="57"/>
    </location>
</feature>
<organism evidence="2 3">
    <name type="scientific">Aspergillus leporis</name>
    <dbReference type="NCBI Taxonomy" id="41062"/>
    <lineage>
        <taxon>Eukaryota</taxon>
        <taxon>Fungi</taxon>
        <taxon>Dikarya</taxon>
        <taxon>Ascomycota</taxon>
        <taxon>Pezizomycotina</taxon>
        <taxon>Eurotiomycetes</taxon>
        <taxon>Eurotiomycetidae</taxon>
        <taxon>Eurotiales</taxon>
        <taxon>Aspergillaceae</taxon>
        <taxon>Aspergillus</taxon>
        <taxon>Aspergillus subgen. Circumdati</taxon>
    </lineage>
</organism>
<protein>
    <submittedName>
        <fullName evidence="2">Uncharacterized protein</fullName>
    </submittedName>
</protein>
<dbReference type="EMBL" id="ML732317">
    <property type="protein sequence ID" value="KAB8070018.1"/>
    <property type="molecule type" value="Genomic_DNA"/>
</dbReference>
<feature type="compositionally biased region" description="Basic and acidic residues" evidence="1">
    <location>
        <begin position="1"/>
        <end position="22"/>
    </location>
</feature>
<dbReference type="Proteomes" id="UP000326565">
    <property type="component" value="Unassembled WGS sequence"/>
</dbReference>
<dbReference type="AlphaFoldDB" id="A0A5N5WN94"/>
<feature type="region of interest" description="Disordered" evidence="1">
    <location>
        <begin position="1"/>
        <end position="57"/>
    </location>
</feature>
<name>A0A5N5WN94_9EURO</name>
<sequence>MENNGEKKEGGQESLKRSRADFEDHELTDDGFEYNGFDESEEEEWWREDESEDSDCEQNIEEHEYTTPGDTAQTVKIRLFLTDKGMNQSGWLKNFVAECICDGVVVVTALARYIYQEGMHFYFWEKMEVPSSEMCHVAFQVFD</sequence>
<dbReference type="OrthoDB" id="508139at2759"/>
<reference evidence="2 3" key="1">
    <citation type="submission" date="2019-04" db="EMBL/GenBank/DDBJ databases">
        <title>Friends and foes A comparative genomics study of 23 Aspergillus species from section Flavi.</title>
        <authorList>
            <consortium name="DOE Joint Genome Institute"/>
            <person name="Kjaerbolling I."/>
            <person name="Vesth T."/>
            <person name="Frisvad J.C."/>
            <person name="Nybo J.L."/>
            <person name="Theobald S."/>
            <person name="Kildgaard S."/>
            <person name="Isbrandt T."/>
            <person name="Kuo A."/>
            <person name="Sato A."/>
            <person name="Lyhne E.K."/>
            <person name="Kogle M.E."/>
            <person name="Wiebenga A."/>
            <person name="Kun R.S."/>
            <person name="Lubbers R.J."/>
            <person name="Makela M.R."/>
            <person name="Barry K."/>
            <person name="Chovatia M."/>
            <person name="Clum A."/>
            <person name="Daum C."/>
            <person name="Haridas S."/>
            <person name="He G."/>
            <person name="LaButti K."/>
            <person name="Lipzen A."/>
            <person name="Mondo S."/>
            <person name="Riley R."/>
            <person name="Salamov A."/>
            <person name="Simmons B.A."/>
            <person name="Magnuson J.K."/>
            <person name="Henrissat B."/>
            <person name="Mortensen U.H."/>
            <person name="Larsen T.O."/>
            <person name="Devries R.P."/>
            <person name="Grigoriev I.V."/>
            <person name="Machida M."/>
            <person name="Baker S.E."/>
            <person name="Andersen M.R."/>
        </authorList>
    </citation>
    <scope>NUCLEOTIDE SEQUENCE [LARGE SCALE GENOMIC DNA]</scope>
    <source>
        <strain evidence="2 3">CBS 151.66</strain>
    </source>
</reference>
<keyword evidence="3" id="KW-1185">Reference proteome</keyword>
<gene>
    <name evidence="2" type="ORF">BDV29DRAFT_40350</name>
</gene>
<evidence type="ECO:0000256" key="1">
    <source>
        <dbReference type="SAM" id="MobiDB-lite"/>
    </source>
</evidence>
<evidence type="ECO:0000313" key="2">
    <source>
        <dbReference type="EMBL" id="KAB8070018.1"/>
    </source>
</evidence>
<proteinExistence type="predicted"/>
<evidence type="ECO:0000313" key="3">
    <source>
        <dbReference type="Proteomes" id="UP000326565"/>
    </source>
</evidence>
<accession>A0A5N5WN94</accession>